<reference evidence="2 3" key="1">
    <citation type="journal article" date="2005" name="Arch. Microbiol.">
        <title>The genome sequence of an anaerobic aromatic-degrading denitrifying bacterium, strain EbN1.</title>
        <authorList>
            <person name="Rabus R."/>
            <person name="Kube M."/>
            <person name="Heider J."/>
            <person name="Beck A."/>
            <person name="Heitmann K."/>
            <person name="Widdel F."/>
            <person name="Reinhardt R."/>
        </authorList>
    </citation>
    <scope>NUCLEOTIDE SEQUENCE [LARGE SCALE GENOMIC DNA]</scope>
    <source>
        <strain evidence="2 3">EbN1</strain>
    </source>
</reference>
<dbReference type="KEGG" id="eba:ebA2200"/>
<proteinExistence type="predicted"/>
<evidence type="ECO:0000313" key="3">
    <source>
        <dbReference type="Proteomes" id="UP000006552"/>
    </source>
</evidence>
<dbReference type="Proteomes" id="UP000006552">
    <property type="component" value="Chromosome"/>
</dbReference>
<dbReference type="HOGENOM" id="CLU_1782874_0_0_4"/>
<evidence type="ECO:0000256" key="1">
    <source>
        <dbReference type="SAM" id="MobiDB-lite"/>
    </source>
</evidence>
<organism evidence="2 3">
    <name type="scientific">Aromatoleum aromaticum (strain DSM 19018 / LMG 30748 / EbN1)</name>
    <name type="common">Azoarcus sp. (strain EbN1)</name>
    <dbReference type="NCBI Taxonomy" id="76114"/>
    <lineage>
        <taxon>Bacteria</taxon>
        <taxon>Pseudomonadati</taxon>
        <taxon>Pseudomonadota</taxon>
        <taxon>Betaproteobacteria</taxon>
        <taxon>Rhodocyclales</taxon>
        <taxon>Rhodocyclaceae</taxon>
        <taxon>Aromatoleum</taxon>
    </lineage>
</organism>
<dbReference type="AlphaFoldDB" id="Q5P5S2"/>
<dbReference type="EMBL" id="CR555306">
    <property type="protein sequence ID" value="CAI07340.1"/>
    <property type="molecule type" value="Genomic_DNA"/>
</dbReference>
<gene>
    <name evidence="2" type="ORF">ebA2200</name>
</gene>
<sequence length="145" mass="16096">MNSGKLQGAIRLHGISVTRHAAYVRRYCRSSRRAALFNASSIDCSQSRAIALTTTSCVPTTFSLTSQRLSGLPASRSRSDRRTVAWGTSHDRRRSAKRRRASIAFLNRMPAARPDWTCTSISILLLGDDRATIVHIELPLKLNLT</sequence>
<feature type="region of interest" description="Disordered" evidence="1">
    <location>
        <begin position="73"/>
        <end position="93"/>
    </location>
</feature>
<name>Q5P5S2_AROAE</name>
<protein>
    <submittedName>
        <fullName evidence="2">Uncharacterized protein</fullName>
    </submittedName>
</protein>
<evidence type="ECO:0000313" key="2">
    <source>
        <dbReference type="EMBL" id="CAI07340.1"/>
    </source>
</evidence>
<accession>Q5P5S2</accession>
<keyword evidence="3" id="KW-1185">Reference proteome</keyword>
<dbReference type="STRING" id="76114.ebA2200"/>